<evidence type="ECO:0000256" key="2">
    <source>
        <dbReference type="ARBA" id="ARBA00004922"/>
    </source>
</evidence>
<dbReference type="GO" id="GO:0033842">
    <property type="term" value="F:N-acetyl-beta-glucosaminyl-derivative 4-beta-N-acetylgalactosaminyltransferase activity"/>
    <property type="evidence" value="ECO:0007669"/>
    <property type="project" value="TreeGrafter"/>
</dbReference>
<dbReference type="RefSeq" id="XP_013416407.1">
    <property type="nucleotide sequence ID" value="XM_013560953.1"/>
</dbReference>
<dbReference type="PANTHER" id="PTHR19300:SF46">
    <property type="entry name" value="BETA-1,4-N-ACETYLGALACTOSAMINYLTRANSFERASE"/>
    <property type="match status" value="1"/>
</dbReference>
<comment type="function">
    <text evidence="11">Catalyses the transfer of galactose onto proteins or lipids.</text>
</comment>
<name>A0A1S3K1K0_LINAN</name>
<evidence type="ECO:0000256" key="6">
    <source>
        <dbReference type="ARBA" id="ARBA00022692"/>
    </source>
</evidence>
<dbReference type="Proteomes" id="UP000085678">
    <property type="component" value="Unplaced"/>
</dbReference>
<evidence type="ECO:0000256" key="7">
    <source>
        <dbReference type="ARBA" id="ARBA00022968"/>
    </source>
</evidence>
<dbReference type="PRINTS" id="PR02050">
    <property type="entry name" value="B14GALTRFASE"/>
</dbReference>
<keyword evidence="5 11" id="KW-0808">Transferase</keyword>
<keyword evidence="7 11" id="KW-0735">Signal-anchor</keyword>
<dbReference type="GO" id="GO:0005975">
    <property type="term" value="P:carbohydrate metabolic process"/>
    <property type="evidence" value="ECO:0007669"/>
    <property type="project" value="InterPro"/>
</dbReference>
<dbReference type="GeneID" id="106177985"/>
<comment type="similarity">
    <text evidence="3 11">Belongs to the glycosyltransferase 7 family.</text>
</comment>
<comment type="pathway">
    <text evidence="2 11">Protein modification; protein glycosylation.</text>
</comment>
<evidence type="ECO:0000256" key="9">
    <source>
        <dbReference type="ARBA" id="ARBA00023136"/>
    </source>
</evidence>
<keyword evidence="4 11" id="KW-0328">Glycosyltransferase</keyword>
<keyword evidence="10 11" id="KW-0325">Glycoprotein</keyword>
<dbReference type="Pfam" id="PF02709">
    <property type="entry name" value="Glyco_transf_7C"/>
    <property type="match status" value="1"/>
</dbReference>
<evidence type="ECO:0000259" key="13">
    <source>
        <dbReference type="Pfam" id="PF13733"/>
    </source>
</evidence>
<dbReference type="InterPro" id="IPR003859">
    <property type="entry name" value="Galactosyl_T"/>
</dbReference>
<protein>
    <recommendedName>
        <fullName evidence="11">Beta-1,4-galactosyltransferase</fullName>
        <ecNumber evidence="11">2.4.1.-</ecNumber>
    </recommendedName>
</protein>
<evidence type="ECO:0000256" key="5">
    <source>
        <dbReference type="ARBA" id="ARBA00022679"/>
    </source>
</evidence>
<dbReference type="InterPro" id="IPR029044">
    <property type="entry name" value="Nucleotide-diphossugar_trans"/>
</dbReference>
<dbReference type="GO" id="GO:0005794">
    <property type="term" value="C:Golgi apparatus"/>
    <property type="evidence" value="ECO:0007669"/>
    <property type="project" value="TreeGrafter"/>
</dbReference>
<dbReference type="EC" id="2.4.1.-" evidence="11"/>
<dbReference type="UniPathway" id="UPA00378"/>
<dbReference type="InterPro" id="IPR027995">
    <property type="entry name" value="Galactosyl_T_N"/>
</dbReference>
<sequence>MRTLAGQFNLTVSPRTYQPCCKFRNRFRSVGHLKININKSIDLDELRKRNQGVKKGGFWTPHDCPPRSRVIIIVPHRNRWSHLIQWLAHYHPILQRQKLEYRIVVTEQVQRNLFNKGRLYNAAFLECERAFDFDCVIFHDVDMLLENDHNMYWCYNMTRPRHLSPAVDKFRYQLPYHILVGGVLAMTRHMFKRVNGFSNQFWGWGGEDDDMWGRLVAVNTTVDRPHPTIGRYTMIKHRTRKGERNFMLTYRLVLLATSGSRWSRDGLNDVRDYCKLTQVAHEPLFTHFVFDVGNQPRQKPRNT</sequence>
<evidence type="ECO:0000256" key="10">
    <source>
        <dbReference type="ARBA" id="ARBA00023180"/>
    </source>
</evidence>
<evidence type="ECO:0000256" key="1">
    <source>
        <dbReference type="ARBA" id="ARBA00004606"/>
    </source>
</evidence>
<dbReference type="OrthoDB" id="10016069at2759"/>
<dbReference type="GO" id="GO:0006688">
    <property type="term" value="P:glycosphingolipid biosynthetic process"/>
    <property type="evidence" value="ECO:0007669"/>
    <property type="project" value="TreeGrafter"/>
</dbReference>
<keyword evidence="9" id="KW-0472">Membrane</keyword>
<dbReference type="Pfam" id="PF13733">
    <property type="entry name" value="Glyco_transf_7N"/>
    <property type="match status" value="1"/>
</dbReference>
<dbReference type="SUPFAM" id="SSF53448">
    <property type="entry name" value="Nucleotide-diphospho-sugar transferases"/>
    <property type="match status" value="1"/>
</dbReference>
<dbReference type="GO" id="GO:0008378">
    <property type="term" value="F:galactosyltransferase activity"/>
    <property type="evidence" value="ECO:0007669"/>
    <property type="project" value="TreeGrafter"/>
</dbReference>
<dbReference type="KEGG" id="lak:106177985"/>
<evidence type="ECO:0000256" key="8">
    <source>
        <dbReference type="ARBA" id="ARBA00022989"/>
    </source>
</evidence>
<feature type="domain" description="Galactosyltransferase C-terminal" evidence="12">
    <location>
        <begin position="161"/>
        <end position="238"/>
    </location>
</feature>
<feature type="domain" description="Galactosyltransferase N-terminal" evidence="13">
    <location>
        <begin position="29"/>
        <end position="154"/>
    </location>
</feature>
<keyword evidence="8" id="KW-1133">Transmembrane helix</keyword>
<evidence type="ECO:0000313" key="15">
    <source>
        <dbReference type="RefSeq" id="XP_013416407.1"/>
    </source>
</evidence>
<dbReference type="InParanoid" id="A0A1S3K1K0"/>
<dbReference type="AlphaFoldDB" id="A0A1S3K1K0"/>
<gene>
    <name evidence="15" type="primary">LOC106177985</name>
</gene>
<evidence type="ECO:0000256" key="4">
    <source>
        <dbReference type="ARBA" id="ARBA00022676"/>
    </source>
</evidence>
<evidence type="ECO:0000256" key="11">
    <source>
        <dbReference type="RuleBase" id="RU368121"/>
    </source>
</evidence>
<evidence type="ECO:0000313" key="14">
    <source>
        <dbReference type="Proteomes" id="UP000085678"/>
    </source>
</evidence>
<keyword evidence="6" id="KW-0812">Transmembrane</keyword>
<organism evidence="14 15">
    <name type="scientific">Lingula anatina</name>
    <name type="common">Brachiopod</name>
    <name type="synonym">Lingula unguis</name>
    <dbReference type="NCBI Taxonomy" id="7574"/>
    <lineage>
        <taxon>Eukaryota</taxon>
        <taxon>Metazoa</taxon>
        <taxon>Spiralia</taxon>
        <taxon>Lophotrochozoa</taxon>
        <taxon>Brachiopoda</taxon>
        <taxon>Linguliformea</taxon>
        <taxon>Lingulata</taxon>
        <taxon>Lingulida</taxon>
        <taxon>Linguloidea</taxon>
        <taxon>Lingulidae</taxon>
        <taxon>Lingula</taxon>
    </lineage>
</organism>
<evidence type="ECO:0000259" key="12">
    <source>
        <dbReference type="Pfam" id="PF02709"/>
    </source>
</evidence>
<evidence type="ECO:0000256" key="3">
    <source>
        <dbReference type="ARBA" id="ARBA00005735"/>
    </source>
</evidence>
<dbReference type="PANTHER" id="PTHR19300">
    <property type="entry name" value="BETA-1,4-GALACTOSYLTRANSFERASE"/>
    <property type="match status" value="1"/>
</dbReference>
<dbReference type="Gene3D" id="3.90.550.10">
    <property type="entry name" value="Spore Coat Polysaccharide Biosynthesis Protein SpsA, Chain A"/>
    <property type="match status" value="1"/>
</dbReference>
<dbReference type="GO" id="GO:0016020">
    <property type="term" value="C:membrane"/>
    <property type="evidence" value="ECO:0007669"/>
    <property type="project" value="UniProtKB-SubCell"/>
</dbReference>
<reference evidence="15" key="1">
    <citation type="submission" date="2025-08" db="UniProtKB">
        <authorList>
            <consortium name="RefSeq"/>
        </authorList>
    </citation>
    <scope>IDENTIFICATION</scope>
    <source>
        <tissue evidence="15">Gonads</tissue>
    </source>
</reference>
<comment type="subcellular location">
    <subcellularLocation>
        <location evidence="1">Membrane</location>
        <topology evidence="1">Single-pass type II membrane protein</topology>
    </subcellularLocation>
</comment>
<dbReference type="CDD" id="cd00899">
    <property type="entry name" value="b4GalT"/>
    <property type="match status" value="1"/>
</dbReference>
<keyword evidence="14" id="KW-1185">Reference proteome</keyword>
<accession>A0A1S3K1K0</accession>
<dbReference type="InterPro" id="IPR027791">
    <property type="entry name" value="Galactosyl_T_C"/>
</dbReference>
<proteinExistence type="inferred from homology"/>